<evidence type="ECO:0000313" key="5">
    <source>
        <dbReference type="Proteomes" id="UP000076625"/>
    </source>
</evidence>
<comment type="caution">
    <text evidence="4">The sequence shown here is derived from an EMBL/GenBank/DDBJ whole genome shotgun (WGS) entry which is preliminary data.</text>
</comment>
<reference evidence="5" key="1">
    <citation type="submission" date="2016-01" db="EMBL/GenBank/DDBJ databases">
        <title>Draft genome of Chromobacterium sp. F49.</title>
        <authorList>
            <person name="Hong K.W."/>
        </authorList>
    </citation>
    <scope>NUCLEOTIDE SEQUENCE [LARGE SCALE GENOMIC DNA]</scope>
    <source>
        <strain evidence="5">CN10</strain>
    </source>
</reference>
<dbReference type="InterPro" id="IPR016181">
    <property type="entry name" value="Acyl_CoA_acyltransferase"/>
</dbReference>
<gene>
    <name evidence="4" type="ORF">AVW16_12705</name>
</gene>
<evidence type="ECO:0000259" key="3">
    <source>
        <dbReference type="PROSITE" id="PS51186"/>
    </source>
</evidence>
<keyword evidence="1" id="KW-0808">Transferase</keyword>
<evidence type="ECO:0000256" key="2">
    <source>
        <dbReference type="ARBA" id="ARBA00023315"/>
    </source>
</evidence>
<dbReference type="PROSITE" id="PS51186">
    <property type="entry name" value="GNAT"/>
    <property type="match status" value="1"/>
</dbReference>
<dbReference type="CDD" id="cd04301">
    <property type="entry name" value="NAT_SF"/>
    <property type="match status" value="1"/>
</dbReference>
<dbReference type="PANTHER" id="PTHR43877:SF1">
    <property type="entry name" value="ACETYLTRANSFERASE"/>
    <property type="match status" value="1"/>
</dbReference>
<dbReference type="PANTHER" id="PTHR43877">
    <property type="entry name" value="AMINOALKYLPHOSPHONATE N-ACETYLTRANSFERASE-RELATED-RELATED"/>
    <property type="match status" value="1"/>
</dbReference>
<keyword evidence="2" id="KW-0012">Acyltransferase</keyword>
<dbReference type="STRING" id="1452487.AVW16_12705"/>
<dbReference type="GO" id="GO:0016747">
    <property type="term" value="F:acyltransferase activity, transferring groups other than amino-acyl groups"/>
    <property type="evidence" value="ECO:0007669"/>
    <property type="project" value="InterPro"/>
</dbReference>
<dbReference type="Proteomes" id="UP000076625">
    <property type="component" value="Unassembled WGS sequence"/>
</dbReference>
<dbReference type="InterPro" id="IPR000182">
    <property type="entry name" value="GNAT_dom"/>
</dbReference>
<dbReference type="EMBL" id="LQQU01000029">
    <property type="protein sequence ID" value="KZE30283.1"/>
    <property type="molecule type" value="Genomic_DNA"/>
</dbReference>
<proteinExistence type="predicted"/>
<dbReference type="SUPFAM" id="SSF55729">
    <property type="entry name" value="Acyl-CoA N-acyltransferases (Nat)"/>
    <property type="match status" value="1"/>
</dbReference>
<dbReference type="Pfam" id="PF00583">
    <property type="entry name" value="Acetyltransf_1"/>
    <property type="match status" value="1"/>
</dbReference>
<keyword evidence="5" id="KW-1185">Reference proteome</keyword>
<accession>A0A161R5H2</accession>
<feature type="domain" description="N-acetyltransferase" evidence="3">
    <location>
        <begin position="1"/>
        <end position="156"/>
    </location>
</feature>
<dbReference type="AlphaFoldDB" id="A0A161R5H2"/>
<dbReference type="Gene3D" id="3.40.630.30">
    <property type="match status" value="1"/>
</dbReference>
<protein>
    <recommendedName>
        <fullName evidence="3">N-acetyltransferase domain-containing protein</fullName>
    </recommendedName>
</protein>
<evidence type="ECO:0000256" key="1">
    <source>
        <dbReference type="ARBA" id="ARBA00022679"/>
    </source>
</evidence>
<organism evidence="4 5">
    <name type="scientific">Crenobacter luteus</name>
    <dbReference type="NCBI Taxonomy" id="1452487"/>
    <lineage>
        <taxon>Bacteria</taxon>
        <taxon>Pseudomonadati</taxon>
        <taxon>Pseudomonadota</taxon>
        <taxon>Betaproteobacteria</taxon>
        <taxon>Neisseriales</taxon>
        <taxon>Neisseriaceae</taxon>
        <taxon>Crenobacter</taxon>
    </lineage>
</organism>
<evidence type="ECO:0000313" key="4">
    <source>
        <dbReference type="EMBL" id="KZE30283.1"/>
    </source>
</evidence>
<dbReference type="InterPro" id="IPR050832">
    <property type="entry name" value="Bact_Acetyltransf"/>
</dbReference>
<name>A0A161R5H2_9NEIS</name>
<sequence length="156" mass="16689">MRATDLDGVLAVQRRCYRPELIESRAALASRHRLAPDTCWVAARDGALLGYLFAHPWQGEAPPALDAPLAALPAMADTLFIHDLALHPDARGLGLGPRLVDAALAAGRARGLVRSRLVAVQGADAFWSRFGYRAARLAPAKLARYGDDAVGMARAL</sequence>